<accession>A0ABW8TPX2</accession>
<organism evidence="1 2">
    <name type="scientific">Candidatus Clostridium radicumherbarum</name>
    <dbReference type="NCBI Taxonomy" id="3381662"/>
    <lineage>
        <taxon>Bacteria</taxon>
        <taxon>Bacillati</taxon>
        <taxon>Bacillota</taxon>
        <taxon>Clostridia</taxon>
        <taxon>Eubacteriales</taxon>
        <taxon>Clostridiaceae</taxon>
        <taxon>Clostridium</taxon>
    </lineage>
</organism>
<protein>
    <submittedName>
        <fullName evidence="1">Uncharacterized protein</fullName>
    </submittedName>
</protein>
<dbReference type="EMBL" id="JBJHZY010000001">
    <property type="protein sequence ID" value="MFL0267409.1"/>
    <property type="molecule type" value="Genomic_DNA"/>
</dbReference>
<comment type="caution">
    <text evidence="1">The sequence shown here is derived from an EMBL/GenBank/DDBJ whole genome shotgun (WGS) entry which is preliminary data.</text>
</comment>
<evidence type="ECO:0000313" key="1">
    <source>
        <dbReference type="EMBL" id="MFL0267409.1"/>
    </source>
</evidence>
<keyword evidence="2" id="KW-1185">Reference proteome</keyword>
<gene>
    <name evidence="1" type="ORF">ACJDUH_04770</name>
</gene>
<sequence length="139" mass="16193">MNIEQIYLDKIEEPKENYLRLTFTRSETTSVPELLNMGDKVNNNLYSINYDYTVPLIQIDFESYIGYLILNESFAGSDGYEEFDGKAFRIYKKSRYLDFIKVGTFASEDYPGPFKHYGIAYLNHIIDVVSISEPIIKEI</sequence>
<dbReference type="RefSeq" id="WP_406765011.1">
    <property type="nucleotide sequence ID" value="NZ_JBJHZY010000001.1"/>
</dbReference>
<reference evidence="1 2" key="1">
    <citation type="submission" date="2024-11" db="EMBL/GenBank/DDBJ databases">
        <authorList>
            <person name="Heng Y.C."/>
            <person name="Lim A.C.H."/>
            <person name="Lee J.K.Y."/>
            <person name="Kittelmann S."/>
        </authorList>
    </citation>
    <scope>NUCLEOTIDE SEQUENCE [LARGE SCALE GENOMIC DNA]</scope>
    <source>
        <strain evidence="1 2">WILCCON 0202</strain>
    </source>
</reference>
<proteinExistence type="predicted"/>
<dbReference type="Proteomes" id="UP001623661">
    <property type="component" value="Unassembled WGS sequence"/>
</dbReference>
<name>A0ABW8TPX2_9CLOT</name>
<evidence type="ECO:0000313" key="2">
    <source>
        <dbReference type="Proteomes" id="UP001623661"/>
    </source>
</evidence>